<accession>A0AAV4JYH2</accession>
<feature type="chain" id="PRO_5043898774" evidence="1">
    <location>
        <begin position="22"/>
        <end position="113"/>
    </location>
</feature>
<comment type="caution">
    <text evidence="2">The sequence shown here is derived from an EMBL/GenBank/DDBJ whole genome shotgun (WGS) entry which is preliminary data.</text>
</comment>
<proteinExistence type="predicted"/>
<dbReference type="Proteomes" id="UP000762676">
    <property type="component" value="Unassembled WGS sequence"/>
</dbReference>
<evidence type="ECO:0000313" key="2">
    <source>
        <dbReference type="EMBL" id="GFS25962.1"/>
    </source>
</evidence>
<evidence type="ECO:0000313" key="3">
    <source>
        <dbReference type="Proteomes" id="UP000762676"/>
    </source>
</evidence>
<name>A0AAV4JYH2_9GAST</name>
<gene>
    <name evidence="2" type="ORF">ElyMa_001701700</name>
</gene>
<keyword evidence="3" id="KW-1185">Reference proteome</keyword>
<evidence type="ECO:0000256" key="1">
    <source>
        <dbReference type="SAM" id="SignalP"/>
    </source>
</evidence>
<protein>
    <submittedName>
        <fullName evidence="2">Uncharacterized protein</fullName>
    </submittedName>
</protein>
<sequence length="113" mass="12583">MGRTEVFLLFLSVSILPRALSLSRSESGPDWVDIQPETGFHAIAKDIYLLSQSNFTNCVLRSRDPWVVIPLGRGGVKNLQPLAERLRGVAFFGTIDINRETTLLSELVNGNLR</sequence>
<reference evidence="2 3" key="1">
    <citation type="journal article" date="2021" name="Elife">
        <title>Chloroplast acquisition without the gene transfer in kleptoplastic sea slugs, Plakobranchus ocellatus.</title>
        <authorList>
            <person name="Maeda T."/>
            <person name="Takahashi S."/>
            <person name="Yoshida T."/>
            <person name="Shimamura S."/>
            <person name="Takaki Y."/>
            <person name="Nagai Y."/>
            <person name="Toyoda A."/>
            <person name="Suzuki Y."/>
            <person name="Arimoto A."/>
            <person name="Ishii H."/>
            <person name="Satoh N."/>
            <person name="Nishiyama T."/>
            <person name="Hasebe M."/>
            <person name="Maruyama T."/>
            <person name="Minagawa J."/>
            <person name="Obokata J."/>
            <person name="Shigenobu S."/>
        </authorList>
    </citation>
    <scope>NUCLEOTIDE SEQUENCE [LARGE SCALE GENOMIC DNA]</scope>
</reference>
<keyword evidence="1" id="KW-0732">Signal</keyword>
<feature type="signal peptide" evidence="1">
    <location>
        <begin position="1"/>
        <end position="21"/>
    </location>
</feature>
<organism evidence="2 3">
    <name type="scientific">Elysia marginata</name>
    <dbReference type="NCBI Taxonomy" id="1093978"/>
    <lineage>
        <taxon>Eukaryota</taxon>
        <taxon>Metazoa</taxon>
        <taxon>Spiralia</taxon>
        <taxon>Lophotrochozoa</taxon>
        <taxon>Mollusca</taxon>
        <taxon>Gastropoda</taxon>
        <taxon>Heterobranchia</taxon>
        <taxon>Euthyneura</taxon>
        <taxon>Panpulmonata</taxon>
        <taxon>Sacoglossa</taxon>
        <taxon>Placobranchoidea</taxon>
        <taxon>Plakobranchidae</taxon>
        <taxon>Elysia</taxon>
    </lineage>
</organism>
<dbReference type="AlphaFoldDB" id="A0AAV4JYH2"/>
<dbReference type="EMBL" id="BMAT01003458">
    <property type="protein sequence ID" value="GFS25962.1"/>
    <property type="molecule type" value="Genomic_DNA"/>
</dbReference>